<comment type="caution">
    <text evidence="1">The sequence shown here is derived from an EMBL/GenBank/DDBJ whole genome shotgun (WGS) entry which is preliminary data.</text>
</comment>
<accession>A0A135ZZG0</accession>
<dbReference type="EMBL" id="LSNE01000007">
    <property type="protein sequence ID" value="KXI28372.1"/>
    <property type="molecule type" value="Genomic_DNA"/>
</dbReference>
<organism evidence="1 2">
    <name type="scientific">Paraglaciecola hydrolytica</name>
    <dbReference type="NCBI Taxonomy" id="1799789"/>
    <lineage>
        <taxon>Bacteria</taxon>
        <taxon>Pseudomonadati</taxon>
        <taxon>Pseudomonadota</taxon>
        <taxon>Gammaproteobacteria</taxon>
        <taxon>Alteromonadales</taxon>
        <taxon>Alteromonadaceae</taxon>
        <taxon>Paraglaciecola</taxon>
    </lineage>
</organism>
<keyword evidence="2" id="KW-1185">Reference proteome</keyword>
<dbReference type="AlphaFoldDB" id="A0A135ZZG0"/>
<gene>
    <name evidence="1" type="ORF">AX660_18585</name>
</gene>
<dbReference type="Proteomes" id="UP000070299">
    <property type="component" value="Unassembled WGS sequence"/>
</dbReference>
<dbReference type="Pfam" id="PF11280">
    <property type="entry name" value="DUF3081"/>
    <property type="match status" value="1"/>
</dbReference>
<evidence type="ECO:0008006" key="3">
    <source>
        <dbReference type="Google" id="ProtNLM"/>
    </source>
</evidence>
<sequence length="85" mass="10113">MKNEIDSKFILQVFEIIRLHGEKKGENYFLQGIEASSDFDGYTLFLQDAQVQLSFGFHNQYHLDYLKEEHLEQFIDKLKAIKSRK</sequence>
<dbReference type="InterPro" id="IPR021432">
    <property type="entry name" value="DUF3081"/>
</dbReference>
<protein>
    <recommendedName>
        <fullName evidence="3">DUF3081 domain-containing protein</fullName>
    </recommendedName>
</protein>
<name>A0A135ZZG0_9ALTE</name>
<dbReference type="RefSeq" id="WP_068378588.1">
    <property type="nucleotide sequence ID" value="NZ_LSNE01000007.1"/>
</dbReference>
<evidence type="ECO:0000313" key="1">
    <source>
        <dbReference type="EMBL" id="KXI28372.1"/>
    </source>
</evidence>
<dbReference type="OrthoDB" id="5818611at2"/>
<reference evidence="2" key="1">
    <citation type="submission" date="2016-02" db="EMBL/GenBank/DDBJ databases">
        <authorList>
            <person name="Schultz-Johansen M."/>
            <person name="Glaring M.A."/>
            <person name="Bech P.K."/>
            <person name="Stougaard P."/>
        </authorList>
    </citation>
    <scope>NUCLEOTIDE SEQUENCE [LARGE SCALE GENOMIC DNA]</scope>
    <source>
        <strain evidence="2">S66</strain>
    </source>
</reference>
<evidence type="ECO:0000313" key="2">
    <source>
        <dbReference type="Proteomes" id="UP000070299"/>
    </source>
</evidence>
<proteinExistence type="predicted"/>